<evidence type="ECO:0000313" key="2">
    <source>
        <dbReference type="Proteomes" id="UP000244924"/>
    </source>
</evidence>
<reference evidence="1 2" key="1">
    <citation type="submission" date="2018-03" db="EMBL/GenBank/DDBJ databases">
        <authorList>
            <person name="Keele B.F."/>
        </authorList>
    </citation>
    <scope>NUCLEOTIDE SEQUENCE [LARGE SCALE GENOMIC DNA]</scope>
    <source>
        <strain evidence="1 2">CECT 8626</strain>
    </source>
</reference>
<keyword evidence="2" id="KW-1185">Reference proteome</keyword>
<gene>
    <name evidence="1" type="ORF">DEA8626_03855</name>
</gene>
<dbReference type="Proteomes" id="UP000244924">
    <property type="component" value="Unassembled WGS sequence"/>
</dbReference>
<evidence type="ECO:0000313" key="1">
    <source>
        <dbReference type="EMBL" id="SPH24822.1"/>
    </source>
</evidence>
<dbReference type="RefSeq" id="WP_245890931.1">
    <property type="nucleotide sequence ID" value="NZ_OMOQ01000005.1"/>
</dbReference>
<dbReference type="EMBL" id="OMOQ01000005">
    <property type="protein sequence ID" value="SPH24822.1"/>
    <property type="molecule type" value="Genomic_DNA"/>
</dbReference>
<organism evidence="1 2">
    <name type="scientific">Albidovulum aquaemixtae</name>
    <dbReference type="NCBI Taxonomy" id="1542388"/>
    <lineage>
        <taxon>Bacteria</taxon>
        <taxon>Pseudomonadati</taxon>
        <taxon>Pseudomonadota</taxon>
        <taxon>Alphaproteobacteria</taxon>
        <taxon>Rhodobacterales</taxon>
        <taxon>Paracoccaceae</taxon>
        <taxon>Albidovulum</taxon>
    </lineage>
</organism>
<proteinExistence type="predicted"/>
<sequence>MIQNGHHIGLPAMALLAACGPMSVERAEDVCFERARLAAGPRGLIAVGGGSGGAASKVRLELSTEWIQGKDPSALYISCVHRKSGSFPRRQLYDRPDWKG</sequence>
<dbReference type="AlphaFoldDB" id="A0A2R8BN80"/>
<name>A0A2R8BN80_9RHOB</name>
<accession>A0A2R8BN80</accession>
<protein>
    <submittedName>
        <fullName evidence="1">Uncharacterized protein</fullName>
    </submittedName>
</protein>